<protein>
    <submittedName>
        <fullName evidence="6">DUF86 domain-containing protein</fullName>
    </submittedName>
</protein>
<organism evidence="6 7">
    <name type="scientific">Roseofilum acuticapitatum BLCC-M154</name>
    <dbReference type="NCBI Taxonomy" id="3022444"/>
    <lineage>
        <taxon>Bacteria</taxon>
        <taxon>Bacillati</taxon>
        <taxon>Cyanobacteriota</taxon>
        <taxon>Cyanophyceae</taxon>
        <taxon>Desertifilales</taxon>
        <taxon>Desertifilaceae</taxon>
        <taxon>Roseofilum</taxon>
        <taxon>Roseofilum acuticapitatum</taxon>
    </lineage>
</organism>
<dbReference type="Pfam" id="PF01934">
    <property type="entry name" value="HepT-like"/>
    <property type="match status" value="1"/>
</dbReference>
<dbReference type="InterPro" id="IPR008201">
    <property type="entry name" value="HepT-like"/>
</dbReference>
<dbReference type="RefSeq" id="WP_283753210.1">
    <property type="nucleotide sequence ID" value="NZ_JAQOSP010000059.1"/>
</dbReference>
<dbReference type="EMBL" id="JAQOSP010000059">
    <property type="protein sequence ID" value="MDJ1169452.1"/>
    <property type="molecule type" value="Genomic_DNA"/>
</dbReference>
<keyword evidence="7" id="KW-1185">Reference proteome</keyword>
<name>A0ABT7ARC1_9CYAN</name>
<keyword evidence="3" id="KW-0540">Nuclease</keyword>
<evidence type="ECO:0000256" key="5">
    <source>
        <dbReference type="ARBA" id="ARBA00022801"/>
    </source>
</evidence>
<proteinExistence type="predicted"/>
<evidence type="ECO:0000256" key="4">
    <source>
        <dbReference type="ARBA" id="ARBA00022741"/>
    </source>
</evidence>
<accession>A0ABT7ARC1</accession>
<dbReference type="Proteomes" id="UP001235303">
    <property type="component" value="Unassembled WGS sequence"/>
</dbReference>
<keyword evidence="4" id="KW-0547">Nucleotide-binding</keyword>
<comment type="caution">
    <text evidence="6">The sequence shown here is derived from an EMBL/GenBank/DDBJ whole genome shotgun (WGS) entry which is preliminary data.</text>
</comment>
<keyword evidence="2" id="KW-1277">Toxin-antitoxin system</keyword>
<reference evidence="6 7" key="1">
    <citation type="submission" date="2023-01" db="EMBL/GenBank/DDBJ databases">
        <title>Novel diversity within Roseofilum (Cyanobacteria; Desertifilaceae) from marine benthic mats with descriptions of four novel species.</title>
        <authorList>
            <person name="Wang Y."/>
            <person name="Berthold D.E."/>
            <person name="Hu J."/>
            <person name="Lefler F.W."/>
            <person name="Laughinghouse H.D. IV."/>
        </authorList>
    </citation>
    <scope>NUCLEOTIDE SEQUENCE [LARGE SCALE GENOMIC DNA]</scope>
    <source>
        <strain evidence="6 7">BLCC-M154</strain>
    </source>
</reference>
<evidence type="ECO:0000256" key="3">
    <source>
        <dbReference type="ARBA" id="ARBA00022722"/>
    </source>
</evidence>
<keyword evidence="5" id="KW-0378">Hydrolase</keyword>
<gene>
    <name evidence="6" type="ORF">PMG71_08440</name>
</gene>
<evidence type="ECO:0000313" key="7">
    <source>
        <dbReference type="Proteomes" id="UP001235303"/>
    </source>
</evidence>
<dbReference type="InterPro" id="IPR051813">
    <property type="entry name" value="HepT_RNase_toxin"/>
</dbReference>
<sequence>MPSRELADRVEDILIEVIEIEKFVEGMTFTQFCADRRTLKAVLYGLAVIGEATANILPQVQTRYPQVPWVDIRGMRNVVIHEYFNLDLQIIWETIQTDFPQFKLTLEGILRDVQQ</sequence>
<evidence type="ECO:0000313" key="6">
    <source>
        <dbReference type="EMBL" id="MDJ1169452.1"/>
    </source>
</evidence>
<keyword evidence="1" id="KW-0597">Phosphoprotein</keyword>
<evidence type="ECO:0000256" key="1">
    <source>
        <dbReference type="ARBA" id="ARBA00022553"/>
    </source>
</evidence>
<dbReference type="PANTHER" id="PTHR34139">
    <property type="entry name" value="UPF0331 PROTEIN MJ0127"/>
    <property type="match status" value="1"/>
</dbReference>
<dbReference type="PANTHER" id="PTHR34139:SF1">
    <property type="entry name" value="RNASE MJ1380-RELATED"/>
    <property type="match status" value="1"/>
</dbReference>
<evidence type="ECO:0000256" key="2">
    <source>
        <dbReference type="ARBA" id="ARBA00022649"/>
    </source>
</evidence>